<sequence>MFSSIITLYRYSNTNTLKAKMQCLIALATGTLTKLGESLVAPIGNQFGYLVHYKKNIKDLKRELKTLEGRKQGVQGVVDEDRRNGRQIVSIVQDWLFKVERIIDEIEKINDFQVENNECLDIWSPNLVSRYSLSKKAKILIMSVTKLNEEKFDIISYSLPTPKLGSTFSNVIKSFPSRKSIITEVLETLKDEDFKILSICGMGGVGKTTLVKEVIKILEVCKLFDEVVMVVVSQNLDYVKIQGQIADALGLRFEKETIQGKACQLHERLKGVDNILIVLDDVWVNFDFESIGIPSNEHHKNCKILFTSRNEDVCYKMGSQKNFTVSILSPNESWDLFHDIVSRNLSTKLDILHIAKEVSNECGGLPIAIVTMAKALANKEKHVWEDALDQLKRSSIPFLLEMQACVYSSIKLSYNFLDSAEEKYVLFLCCLFPEDFDIPIEVLLRHGMGLQLFNNINALWKVRNRVHTIVDKLKRRFMLLDGNVEECVKMHDVIRDVIISVVSTEEYDFMIQCDGYQMEQSKRETCYHSSAISLISKEAKEHPKVLNCPKLKLLQIASKKKGLVPDNFFQCVNKLMVLSLQNVHIHSTALVFEALDNIHTLLLEDCLVSDISIIGKKLKRLEILSFSNSNIKELPEEIGQLSSLRLLDLTECNDLIQISTNVFASLSKLEELYIRVRSLSYKETNHILFELQSLSHHLKVIEIIILTNEDLPIDLFFKSIERFWVYLGDSSTLSHGIVRKGYLHPNILKLNNVYYKYIKRSVTVQQLLEKVEILNLVAIKNMKSVILELNDRGFPFLKHLSIEFCNNLEYIVDVVDGFIFPQLISISLSNLDDLKGIFNVSSYMSQTSDFAKVKSITSSQCLGTLTNLKIEYCNKLKTVFTLFPRTISLATLQCLHVVESYGIECIISSNNKYDEKSLIEFSNLVELKLQELPNLIGYTNVIREHCSSTIQIHESSEQLIEDGQLLSSKCVDQIMPIASLFESNCMQLFPKLEKLFLHACSSLDMVFDLQKSQFHGESMAFLFPQLKEIEISWLSKLRHIWGNVPSYIQGFQNVKSIKVKKCDSLGFLLTPNIARALTQLQKMVIHSCHSMEKIVGKEENLNGDDEEKNVETLVFGQLESLTLIDLPNLMSIISDSYEVMWPSLRFVCIDGCPQLVTSSMFTQTVARQENFNGSSSCSTRCDVANGTFKEDSPKFLQCCLGCTPHVFSNLKFKASSTEKVPSVSNTYSKAETVSSIPILEQMQVKGWDSLEVMFLLKQNQLSDASNTNCLVKLILAQTPKSSVEITAFNNLTVLTIDSCHKLRYLFSYSIAKLLVKLQEVKMSNCKVIKQLVQRDGEDSLTLFLPQSSSVKVFENSSSSDHATSSQEACALEWSSLKRISISHCGVLEVVVGEIGEKIDTIIASFAQLQSLTLSHLPNAVSFCLRHCTSESPSIENIHGSGYQNHEATSNEEMRIMRVDPLINGFIFPNLTYLAITSCNKVRNLFSPSTSTSFVRLVELDISGCREIEEIVSAEETQGNVIKIVFHSLQRLKLENLPKLKAFCQSSYGFDFPSLHQVLIKNCHMMQTFSHDPLYTPKLETVTMEIGSITKNMWMGDLNATVPLCKGLLAFQTSETLGWIKQDTCIQRYFTHEKHLTVESFQRLLKLVPSNVIHIFQNLKELTIKNCGSLVEIFESHGVDAKQMHAMVHYKLEALNLYCLPKLINLWKNYDGVLGFQKLRILNVQHCGNLCNLFPPSIARSLVQLRHLRVHSCHMMEEITTKEDEESEGSNNAMIVFPLLNKLELRYVPNLKCFSSGNFNIDLPSCEEMIIEKCPKMTTFCYGSVTAAKLPHIYKGSYEYVDIMGDLNMTIYHANESLKVAQQTSETISCIEHGQQLQPYLRSDTELVVQGSENLLYCIPSNMLHRFQHLKQLKLHDCGSLVEIFESEEVDGNEDEGGTTTPYNFDLQELHLYDLPKLMHIWKYDGRILSFMNLKKLKIQHCHSLKNVLSPEMAISLSQLQELSVHECELMEEIITRDEKLSEEPNKVKIIFQALQWLTLYRLPSLRCFCSSTYHFELPSCHDITITECPKMEACHGNKGTSELPSVSFNNGLRAGKRSK</sequence>
<evidence type="ECO:0000313" key="10">
    <source>
        <dbReference type="EMBL" id="BAU01460.1"/>
    </source>
</evidence>
<dbReference type="InterPro" id="IPR036388">
    <property type="entry name" value="WH-like_DNA-bd_sf"/>
</dbReference>
<dbReference type="GO" id="GO:0005524">
    <property type="term" value="F:ATP binding"/>
    <property type="evidence" value="ECO:0007669"/>
    <property type="project" value="UniProtKB-KW"/>
</dbReference>
<keyword evidence="7" id="KW-0175">Coiled coil</keyword>
<dbReference type="Proteomes" id="UP000291084">
    <property type="component" value="Chromosome 11"/>
</dbReference>
<dbReference type="PRINTS" id="PR00364">
    <property type="entry name" value="DISEASERSIST"/>
</dbReference>
<evidence type="ECO:0000259" key="9">
    <source>
        <dbReference type="Pfam" id="PF23247"/>
    </source>
</evidence>
<evidence type="ECO:0000256" key="1">
    <source>
        <dbReference type="ARBA" id="ARBA00008894"/>
    </source>
</evidence>
<evidence type="ECO:0000256" key="2">
    <source>
        <dbReference type="ARBA" id="ARBA00022614"/>
    </source>
</evidence>
<dbReference type="PANTHER" id="PTHR33463:SF203">
    <property type="entry name" value="AAA+ ATPASE DOMAIN-CONTAINING PROTEIN"/>
    <property type="match status" value="1"/>
</dbReference>
<keyword evidence="3" id="KW-0677">Repeat</keyword>
<feature type="domain" description="Disease resistance protein At4g27190-like leucine-rich repeats" evidence="9">
    <location>
        <begin position="1871"/>
        <end position="2008"/>
    </location>
</feature>
<dbReference type="InterPro" id="IPR057135">
    <property type="entry name" value="At4g27190-like_LRR"/>
</dbReference>
<protein>
    <submittedName>
        <fullName evidence="10">Uncharacterized protein</fullName>
    </submittedName>
</protein>
<dbReference type="InterPro" id="IPR050905">
    <property type="entry name" value="Plant_NBS-LRR"/>
</dbReference>
<evidence type="ECO:0000313" key="11">
    <source>
        <dbReference type="Proteomes" id="UP000291084"/>
    </source>
</evidence>
<dbReference type="Gene3D" id="1.10.10.10">
    <property type="entry name" value="Winged helix-like DNA-binding domain superfamily/Winged helix DNA-binding domain"/>
    <property type="match status" value="1"/>
</dbReference>
<feature type="coiled-coil region" evidence="7">
    <location>
        <begin position="50"/>
        <end position="77"/>
    </location>
</feature>
<dbReference type="InterPro" id="IPR027417">
    <property type="entry name" value="P-loop_NTPase"/>
</dbReference>
<evidence type="ECO:0000256" key="7">
    <source>
        <dbReference type="SAM" id="Coils"/>
    </source>
</evidence>
<dbReference type="Gene3D" id="1.10.8.430">
    <property type="entry name" value="Helical domain of apoptotic protease-activating factors"/>
    <property type="match status" value="1"/>
</dbReference>
<evidence type="ECO:0000256" key="5">
    <source>
        <dbReference type="ARBA" id="ARBA00022821"/>
    </source>
</evidence>
<evidence type="ECO:0000259" key="8">
    <source>
        <dbReference type="Pfam" id="PF00931"/>
    </source>
</evidence>
<dbReference type="Gene3D" id="3.80.10.10">
    <property type="entry name" value="Ribonuclease Inhibitor"/>
    <property type="match status" value="5"/>
</dbReference>
<dbReference type="Pfam" id="PF23247">
    <property type="entry name" value="LRR_RPS2"/>
    <property type="match status" value="5"/>
</dbReference>
<dbReference type="PANTHER" id="PTHR33463">
    <property type="entry name" value="NB-ARC DOMAIN-CONTAINING PROTEIN-RELATED"/>
    <property type="match status" value="1"/>
</dbReference>
<comment type="similarity">
    <text evidence="1">Belongs to the disease resistance NB-LRR family.</text>
</comment>
<dbReference type="SUPFAM" id="SSF52047">
    <property type="entry name" value="RNI-like"/>
    <property type="match status" value="2"/>
</dbReference>
<dbReference type="GO" id="GO:0006952">
    <property type="term" value="P:defense response"/>
    <property type="evidence" value="ECO:0007669"/>
    <property type="project" value="UniProtKB-KW"/>
</dbReference>
<name>A0A0S3T933_PHAAN</name>
<feature type="domain" description="Disease resistance protein At4g27190-like leucine-rich repeats" evidence="9">
    <location>
        <begin position="1218"/>
        <end position="1326"/>
    </location>
</feature>
<feature type="domain" description="Disease resistance protein At4g27190-like leucine-rich repeats" evidence="9">
    <location>
        <begin position="1450"/>
        <end position="1567"/>
    </location>
</feature>
<evidence type="ECO:0000256" key="3">
    <source>
        <dbReference type="ARBA" id="ARBA00022737"/>
    </source>
</evidence>
<dbReference type="Pfam" id="PF00931">
    <property type="entry name" value="NB-ARC"/>
    <property type="match status" value="1"/>
</dbReference>
<reference evidence="10 11" key="1">
    <citation type="journal article" date="2015" name="Sci. Rep.">
        <title>The power of single molecule real-time sequencing technology in the de novo assembly of a eukaryotic genome.</title>
        <authorList>
            <person name="Sakai H."/>
            <person name="Naito K."/>
            <person name="Ogiso-Tanaka E."/>
            <person name="Takahashi Y."/>
            <person name="Iseki K."/>
            <person name="Muto C."/>
            <person name="Satou K."/>
            <person name="Teruya K."/>
            <person name="Shiroma A."/>
            <person name="Shimoji M."/>
            <person name="Hirano T."/>
            <person name="Itoh T."/>
            <person name="Kaga A."/>
            <person name="Tomooka N."/>
        </authorList>
    </citation>
    <scope>NUCLEOTIDE SEQUENCE [LARGE SCALE GENOMIC DNA]</scope>
    <source>
        <strain evidence="11">cv. Shumari</strain>
    </source>
</reference>
<organism evidence="10 11">
    <name type="scientific">Vigna angularis var. angularis</name>
    <dbReference type="NCBI Taxonomy" id="157739"/>
    <lineage>
        <taxon>Eukaryota</taxon>
        <taxon>Viridiplantae</taxon>
        <taxon>Streptophyta</taxon>
        <taxon>Embryophyta</taxon>
        <taxon>Tracheophyta</taxon>
        <taxon>Spermatophyta</taxon>
        <taxon>Magnoliopsida</taxon>
        <taxon>eudicotyledons</taxon>
        <taxon>Gunneridae</taxon>
        <taxon>Pentapetalae</taxon>
        <taxon>rosids</taxon>
        <taxon>fabids</taxon>
        <taxon>Fabales</taxon>
        <taxon>Fabaceae</taxon>
        <taxon>Papilionoideae</taxon>
        <taxon>50 kb inversion clade</taxon>
        <taxon>NPAAA clade</taxon>
        <taxon>indigoferoid/millettioid clade</taxon>
        <taxon>Phaseoleae</taxon>
        <taxon>Vigna</taxon>
    </lineage>
</organism>
<dbReference type="GO" id="GO:0043531">
    <property type="term" value="F:ADP binding"/>
    <property type="evidence" value="ECO:0007669"/>
    <property type="project" value="InterPro"/>
</dbReference>
<dbReference type="SUPFAM" id="SSF52058">
    <property type="entry name" value="L domain-like"/>
    <property type="match status" value="1"/>
</dbReference>
<dbReference type="OrthoDB" id="3794806at2759"/>
<feature type="domain" description="NB-ARC" evidence="8">
    <location>
        <begin position="181"/>
        <end position="344"/>
    </location>
</feature>
<dbReference type="FunFam" id="3.40.50.300:FF:001091">
    <property type="entry name" value="Probable disease resistance protein At1g61300"/>
    <property type="match status" value="1"/>
</dbReference>
<feature type="domain" description="Disease resistance protein At4g27190-like leucine-rich repeats" evidence="9">
    <location>
        <begin position="1618"/>
        <end position="1752"/>
    </location>
</feature>
<gene>
    <name evidence="10" type="primary">Vigan.11G069900</name>
    <name evidence="10" type="ORF">VIGAN_11069900</name>
</gene>
<evidence type="ECO:0000256" key="4">
    <source>
        <dbReference type="ARBA" id="ARBA00022741"/>
    </source>
</evidence>
<evidence type="ECO:0000256" key="6">
    <source>
        <dbReference type="ARBA" id="ARBA00022840"/>
    </source>
</evidence>
<keyword evidence="4" id="KW-0547">Nucleotide-binding</keyword>
<keyword evidence="2" id="KW-0433">Leucine-rich repeat</keyword>
<dbReference type="InterPro" id="IPR042197">
    <property type="entry name" value="Apaf_helical"/>
</dbReference>
<keyword evidence="6" id="KW-0067">ATP-binding</keyword>
<dbReference type="SUPFAM" id="SSF52540">
    <property type="entry name" value="P-loop containing nucleoside triphosphate hydrolases"/>
    <property type="match status" value="1"/>
</dbReference>
<feature type="domain" description="Disease resistance protein At4g27190-like leucine-rich repeats" evidence="9">
    <location>
        <begin position="971"/>
        <end position="1088"/>
    </location>
</feature>
<dbReference type="InterPro" id="IPR002182">
    <property type="entry name" value="NB-ARC"/>
</dbReference>
<proteinExistence type="inferred from homology"/>
<dbReference type="Gene3D" id="3.40.50.300">
    <property type="entry name" value="P-loop containing nucleotide triphosphate hydrolases"/>
    <property type="match status" value="1"/>
</dbReference>
<dbReference type="EMBL" id="AP015044">
    <property type="protein sequence ID" value="BAU01460.1"/>
    <property type="molecule type" value="Genomic_DNA"/>
</dbReference>
<accession>A0A0S3T933</accession>
<keyword evidence="5" id="KW-0611">Plant defense</keyword>
<keyword evidence="11" id="KW-1185">Reference proteome</keyword>
<dbReference type="InterPro" id="IPR032675">
    <property type="entry name" value="LRR_dom_sf"/>
</dbReference>